<dbReference type="InterPro" id="IPR036366">
    <property type="entry name" value="PGBDSf"/>
</dbReference>
<organism evidence="3 4">
    <name type="scientific">Minwuia thermotolerans</name>
    <dbReference type="NCBI Taxonomy" id="2056226"/>
    <lineage>
        <taxon>Bacteria</taxon>
        <taxon>Pseudomonadati</taxon>
        <taxon>Pseudomonadota</taxon>
        <taxon>Alphaproteobacteria</taxon>
        <taxon>Minwuiales</taxon>
        <taxon>Minwuiaceae</taxon>
        <taxon>Minwuia</taxon>
    </lineage>
</organism>
<proteinExistence type="predicted"/>
<dbReference type="SUPFAM" id="SSF47090">
    <property type="entry name" value="PGBD-like"/>
    <property type="match status" value="1"/>
</dbReference>
<dbReference type="AlphaFoldDB" id="A0A2M9G0S6"/>
<feature type="chain" id="PRO_5014812451" description="Peptidoglycan binding-like domain-containing protein" evidence="1">
    <location>
        <begin position="24"/>
        <end position="203"/>
    </location>
</feature>
<dbReference type="Pfam" id="PF01471">
    <property type="entry name" value="PG_binding_1"/>
    <property type="match status" value="1"/>
</dbReference>
<evidence type="ECO:0000313" key="4">
    <source>
        <dbReference type="Proteomes" id="UP000229498"/>
    </source>
</evidence>
<evidence type="ECO:0000313" key="3">
    <source>
        <dbReference type="EMBL" id="PJK29274.1"/>
    </source>
</evidence>
<evidence type="ECO:0000259" key="2">
    <source>
        <dbReference type="Pfam" id="PF01471"/>
    </source>
</evidence>
<feature type="signal peptide" evidence="1">
    <location>
        <begin position="1"/>
        <end position="23"/>
    </location>
</feature>
<keyword evidence="4" id="KW-1185">Reference proteome</keyword>
<gene>
    <name evidence="3" type="ORF">CVT23_12850</name>
</gene>
<dbReference type="OrthoDB" id="6507154at2"/>
<dbReference type="Proteomes" id="UP000229498">
    <property type="component" value="Unassembled WGS sequence"/>
</dbReference>
<evidence type="ECO:0000256" key="1">
    <source>
        <dbReference type="SAM" id="SignalP"/>
    </source>
</evidence>
<reference evidence="3 4" key="1">
    <citation type="submission" date="2017-11" db="EMBL/GenBank/DDBJ databases">
        <title>Draft genome sequence of Rhizobiales bacterium SY3-13.</title>
        <authorList>
            <person name="Sun C."/>
        </authorList>
    </citation>
    <scope>NUCLEOTIDE SEQUENCE [LARGE SCALE GENOMIC DNA]</scope>
    <source>
        <strain evidence="3 4">SY3-13</strain>
    </source>
</reference>
<comment type="caution">
    <text evidence="3">The sequence shown here is derived from an EMBL/GenBank/DDBJ whole genome shotgun (WGS) entry which is preliminary data.</text>
</comment>
<dbReference type="RefSeq" id="WP_109795907.1">
    <property type="nucleotide sequence ID" value="NZ_PHIG01000034.1"/>
</dbReference>
<keyword evidence="1" id="KW-0732">Signal</keyword>
<feature type="domain" description="Peptidoglycan binding-like" evidence="2">
    <location>
        <begin position="143"/>
        <end position="193"/>
    </location>
</feature>
<dbReference type="Gene3D" id="1.10.101.10">
    <property type="entry name" value="PGBD-like superfamily/PGBD"/>
    <property type="match status" value="1"/>
</dbReference>
<dbReference type="InterPro" id="IPR036365">
    <property type="entry name" value="PGBD-like_sf"/>
</dbReference>
<accession>A0A2M9G0S6</accession>
<dbReference type="InterPro" id="IPR002477">
    <property type="entry name" value="Peptidoglycan-bd-like"/>
</dbReference>
<dbReference type="EMBL" id="PHIG01000034">
    <property type="protein sequence ID" value="PJK29274.1"/>
    <property type="molecule type" value="Genomic_DNA"/>
</dbReference>
<sequence length="203" mass="21687">MKRTAIAIASAAVMAAAATPATAADGQGRFAVKGAGQVSCQKFIQMRQNKNSREYAMTQGWIQGYLTASNRHMPDTFDLTPWQSTELIATLIEESCQGDSDARLAAMTGAVAQGLSEHRLDSNSPTQQFSVAGQNYVMHKATIAQMQRRLQDMGAYNGAIDGSFGPNTQGAIEQFQSAVDGLDATGAPTQVTLFYLLLGEMRG</sequence>
<name>A0A2M9G0S6_9PROT</name>
<protein>
    <recommendedName>
        <fullName evidence="2">Peptidoglycan binding-like domain-containing protein</fullName>
    </recommendedName>
</protein>